<dbReference type="RefSeq" id="WP_280628462.1">
    <property type="nucleotide sequence ID" value="NZ_CP123495.1"/>
</dbReference>
<accession>A0AA95K2E9</accession>
<organism evidence="2 3">
    <name type="scientific">Arsenophonus nasoniae</name>
    <name type="common">son-killer infecting Nasonia vitripennis</name>
    <dbReference type="NCBI Taxonomy" id="638"/>
    <lineage>
        <taxon>Bacteria</taxon>
        <taxon>Pseudomonadati</taxon>
        <taxon>Pseudomonadota</taxon>
        <taxon>Gammaproteobacteria</taxon>
        <taxon>Enterobacterales</taxon>
        <taxon>Morganellaceae</taxon>
        <taxon>Arsenophonus</taxon>
    </lineage>
</organism>
<keyword evidence="2" id="KW-0614">Plasmid</keyword>
<protein>
    <submittedName>
        <fullName evidence="2">Uncharacterized protein</fullName>
    </submittedName>
</protein>
<proteinExistence type="predicted"/>
<gene>
    <name evidence="2" type="ORF">QE207_01540</name>
</gene>
<dbReference type="EMBL" id="CP123495">
    <property type="protein sequence ID" value="WGL94050.1"/>
    <property type="molecule type" value="Genomic_DNA"/>
</dbReference>
<evidence type="ECO:0000313" key="2">
    <source>
        <dbReference type="EMBL" id="WGL94050.1"/>
    </source>
</evidence>
<sequence>MDIETLLSPFIEDIKNKKFSTKQKTYKQHIKAIITSIDLFGWKKFVEYMNKKMGDDFSLNTYKTMVYRCKKTKKEIDIVQQATSIKESKTNNPLFSLSKKEKNTEYNPTPNKSRIYGDE</sequence>
<feature type="region of interest" description="Disordered" evidence="1">
    <location>
        <begin position="93"/>
        <end position="119"/>
    </location>
</feature>
<dbReference type="AlphaFoldDB" id="A0AA95K2E9"/>
<evidence type="ECO:0000256" key="1">
    <source>
        <dbReference type="SAM" id="MobiDB-lite"/>
    </source>
</evidence>
<evidence type="ECO:0000313" key="3">
    <source>
        <dbReference type="Proteomes" id="UP001177597"/>
    </source>
</evidence>
<name>A0AA95K2E9_9GAMM</name>
<dbReference type="Proteomes" id="UP001177597">
    <property type="component" value="Plasmid paIh5"/>
</dbReference>
<reference evidence="2" key="1">
    <citation type="submission" date="2023-04" db="EMBL/GenBank/DDBJ databases">
        <title>Genome dynamics across the evolutionary transition to endosymbiosis.</title>
        <authorList>
            <person name="Siozios S."/>
            <person name="Nadal-Jimenez P."/>
            <person name="Azagi T."/>
            <person name="Sprong H."/>
            <person name="Frost C.L."/>
            <person name="Parratt S.R."/>
            <person name="Taylor G."/>
            <person name="Brettell L."/>
            <person name="Lew K.C."/>
            <person name="Croft L."/>
            <person name="King K.C."/>
            <person name="Brockhurst M.A."/>
            <person name="Hypsa V."/>
            <person name="Novakova E."/>
            <person name="Darby A.C."/>
            <person name="Hurst G.D.D."/>
        </authorList>
    </citation>
    <scope>NUCLEOTIDE SEQUENCE</scope>
    <source>
        <strain evidence="2">AIh</strain>
        <plasmid evidence="2">paIh5</plasmid>
    </source>
</reference>
<geneLocation type="plasmid" evidence="2 3">
    <name>paIh5</name>
</geneLocation>